<dbReference type="GO" id="GO:0009368">
    <property type="term" value="C:endopeptidase Clp complex"/>
    <property type="evidence" value="ECO:0007669"/>
    <property type="project" value="TreeGrafter"/>
</dbReference>
<organism evidence="7 8">
    <name type="scientific">Loigolactobacillus rennini DSM 20253</name>
    <dbReference type="NCBI Taxonomy" id="1423796"/>
    <lineage>
        <taxon>Bacteria</taxon>
        <taxon>Bacillati</taxon>
        <taxon>Bacillota</taxon>
        <taxon>Bacilli</taxon>
        <taxon>Lactobacillales</taxon>
        <taxon>Lactobacillaceae</taxon>
        <taxon>Loigolactobacillus</taxon>
    </lineage>
</organism>
<keyword evidence="4" id="KW-0378">Hydrolase</keyword>
<dbReference type="GO" id="GO:0004252">
    <property type="term" value="F:serine-type endopeptidase activity"/>
    <property type="evidence" value="ECO:0007669"/>
    <property type="project" value="InterPro"/>
</dbReference>
<keyword evidence="2" id="KW-0963">Cytoplasm</keyword>
<dbReference type="PANTHER" id="PTHR10381:SF70">
    <property type="entry name" value="ATP-DEPENDENT CLP PROTEASE PROTEOLYTIC SUBUNIT"/>
    <property type="match status" value="1"/>
</dbReference>
<evidence type="ECO:0000313" key="8">
    <source>
        <dbReference type="Proteomes" id="UP000051638"/>
    </source>
</evidence>
<dbReference type="GO" id="GO:0051117">
    <property type="term" value="F:ATPase binding"/>
    <property type="evidence" value="ECO:0007669"/>
    <property type="project" value="TreeGrafter"/>
</dbReference>
<accession>A0A0R2D4F2</accession>
<evidence type="ECO:0000256" key="4">
    <source>
        <dbReference type="ARBA" id="ARBA00022801"/>
    </source>
</evidence>
<evidence type="ECO:0000256" key="1">
    <source>
        <dbReference type="ARBA" id="ARBA00007039"/>
    </source>
</evidence>
<dbReference type="EMBL" id="AYYI01000026">
    <property type="protein sequence ID" value="KRM98768.1"/>
    <property type="molecule type" value="Genomic_DNA"/>
</dbReference>
<keyword evidence="8" id="KW-1185">Reference proteome</keyword>
<evidence type="ECO:0000256" key="5">
    <source>
        <dbReference type="ARBA" id="ARBA00022825"/>
    </source>
</evidence>
<dbReference type="GO" id="GO:0004176">
    <property type="term" value="F:ATP-dependent peptidase activity"/>
    <property type="evidence" value="ECO:0007669"/>
    <property type="project" value="InterPro"/>
</dbReference>
<comment type="caution">
    <text evidence="7">The sequence shown here is derived from an EMBL/GenBank/DDBJ whole genome shotgun (WGS) entry which is preliminary data.</text>
</comment>
<evidence type="ECO:0000256" key="3">
    <source>
        <dbReference type="ARBA" id="ARBA00022670"/>
    </source>
</evidence>
<keyword evidence="5" id="KW-0720">Serine protease</keyword>
<keyword evidence="3 7" id="KW-0645">Protease</keyword>
<dbReference type="STRING" id="1423796.FC24_GL001002"/>
<dbReference type="InterPro" id="IPR023562">
    <property type="entry name" value="ClpP/TepA"/>
</dbReference>
<dbReference type="CDD" id="cd07016">
    <property type="entry name" value="S14_ClpP_1"/>
    <property type="match status" value="1"/>
</dbReference>
<dbReference type="Pfam" id="PF00574">
    <property type="entry name" value="CLP_protease"/>
    <property type="match status" value="1"/>
</dbReference>
<dbReference type="InterPro" id="IPR001907">
    <property type="entry name" value="ClpP"/>
</dbReference>
<protein>
    <recommendedName>
        <fullName evidence="6">ATP-dependent Clp protease proteolytic subunit</fullName>
    </recommendedName>
</protein>
<dbReference type="GO" id="GO:0006515">
    <property type="term" value="P:protein quality control for misfolded or incompletely synthesized proteins"/>
    <property type="evidence" value="ECO:0007669"/>
    <property type="project" value="TreeGrafter"/>
</dbReference>
<dbReference type="AlphaFoldDB" id="A0A0R2D4F2"/>
<dbReference type="PANTHER" id="PTHR10381">
    <property type="entry name" value="ATP-DEPENDENT CLP PROTEASE PROTEOLYTIC SUBUNIT"/>
    <property type="match status" value="1"/>
</dbReference>
<dbReference type="SUPFAM" id="SSF52096">
    <property type="entry name" value="ClpP/crotonase"/>
    <property type="match status" value="1"/>
</dbReference>
<dbReference type="Proteomes" id="UP000051638">
    <property type="component" value="Unassembled WGS sequence"/>
</dbReference>
<reference evidence="7 8" key="1">
    <citation type="journal article" date="2015" name="Genome Announc.">
        <title>Expanding the biotechnology potential of lactobacilli through comparative genomics of 213 strains and associated genera.</title>
        <authorList>
            <person name="Sun Z."/>
            <person name="Harris H.M."/>
            <person name="McCann A."/>
            <person name="Guo C."/>
            <person name="Argimon S."/>
            <person name="Zhang W."/>
            <person name="Yang X."/>
            <person name="Jeffery I.B."/>
            <person name="Cooney J.C."/>
            <person name="Kagawa T.F."/>
            <person name="Liu W."/>
            <person name="Song Y."/>
            <person name="Salvetti E."/>
            <person name="Wrobel A."/>
            <person name="Rasinkangas P."/>
            <person name="Parkhill J."/>
            <person name="Rea M.C."/>
            <person name="O'Sullivan O."/>
            <person name="Ritari J."/>
            <person name="Douillard F.P."/>
            <person name="Paul Ross R."/>
            <person name="Yang R."/>
            <person name="Briner A.E."/>
            <person name="Felis G.E."/>
            <person name="de Vos W.M."/>
            <person name="Barrangou R."/>
            <person name="Klaenhammer T.R."/>
            <person name="Caufield P.W."/>
            <person name="Cui Y."/>
            <person name="Zhang H."/>
            <person name="O'Toole P.W."/>
        </authorList>
    </citation>
    <scope>NUCLEOTIDE SEQUENCE [LARGE SCALE GENOMIC DNA]</scope>
    <source>
        <strain evidence="7 8">DSM 20253</strain>
    </source>
</reference>
<proteinExistence type="inferred from homology"/>
<evidence type="ECO:0000256" key="6">
    <source>
        <dbReference type="RuleBase" id="RU003567"/>
    </source>
</evidence>
<dbReference type="InterPro" id="IPR029045">
    <property type="entry name" value="ClpP/crotonase-like_dom_sf"/>
</dbReference>
<dbReference type="PRINTS" id="PR00127">
    <property type="entry name" value="CLPPROTEASEP"/>
</dbReference>
<name>A0A0R2D4F2_9LACO</name>
<comment type="similarity">
    <text evidence="1 6">Belongs to the peptidase S14 family.</text>
</comment>
<sequence length="249" mass="27408">MPNKKIKTIFNVVEEKSKPARMNLYGFIGATYWDDEEQSVTTKAVNQALKEITADEIDVHINSYGGDAFEGIGIYNALKQSNKTINIYIDALAASAASIVAMAGDKIYMPENSQLMVHHAATMIYGDASDLESAVADLNKMDKSLVLTYMTRFTGTEDELTALLDAGTFLNTDEAVALGLADEVIEYVEPQEPQEPQEPKEPEEPKSVANIKEKLIAKYHGKIAAKVVTKHKRQPTIAEKLINLAKEAE</sequence>
<dbReference type="Gene3D" id="3.90.226.10">
    <property type="entry name" value="2-enoyl-CoA Hydratase, Chain A, domain 1"/>
    <property type="match status" value="1"/>
</dbReference>
<evidence type="ECO:0000256" key="2">
    <source>
        <dbReference type="ARBA" id="ARBA00022490"/>
    </source>
</evidence>
<evidence type="ECO:0000313" key="7">
    <source>
        <dbReference type="EMBL" id="KRM98768.1"/>
    </source>
</evidence>
<dbReference type="NCBIfam" id="NF045542">
    <property type="entry name" value="Clp_rel_HeadMat"/>
    <property type="match status" value="1"/>
</dbReference>
<dbReference type="PATRIC" id="fig|1423796.3.peg.1023"/>
<gene>
    <name evidence="7" type="ORF">FC24_GL001002</name>
</gene>